<feature type="signal peptide" evidence="12">
    <location>
        <begin position="1"/>
        <end position="25"/>
    </location>
</feature>
<proteinExistence type="inferred from homology"/>
<dbReference type="Gene3D" id="2.170.130.10">
    <property type="entry name" value="TonB-dependent receptor, plug domain"/>
    <property type="match status" value="1"/>
</dbReference>
<comment type="caution">
    <text evidence="15">The sequence shown here is derived from an EMBL/GenBank/DDBJ whole genome shotgun (WGS) entry which is preliminary data.</text>
</comment>
<dbReference type="InterPro" id="IPR036942">
    <property type="entry name" value="Beta-barrel_TonB_sf"/>
</dbReference>
<dbReference type="GO" id="GO:0015344">
    <property type="term" value="F:siderophore uptake transmembrane transporter activity"/>
    <property type="evidence" value="ECO:0007669"/>
    <property type="project" value="TreeGrafter"/>
</dbReference>
<keyword evidence="5 10" id="KW-0812">Transmembrane</keyword>
<evidence type="ECO:0000259" key="13">
    <source>
        <dbReference type="Pfam" id="PF00593"/>
    </source>
</evidence>
<dbReference type="PANTHER" id="PTHR32552">
    <property type="entry name" value="FERRICHROME IRON RECEPTOR-RELATED"/>
    <property type="match status" value="1"/>
</dbReference>
<protein>
    <submittedName>
        <fullName evidence="15">TonB-dependent siderophore receptor</fullName>
    </submittedName>
</protein>
<keyword evidence="8 15" id="KW-0675">Receptor</keyword>
<dbReference type="PROSITE" id="PS52016">
    <property type="entry name" value="TONB_DEPENDENT_REC_3"/>
    <property type="match status" value="1"/>
</dbReference>
<evidence type="ECO:0000256" key="11">
    <source>
        <dbReference type="RuleBase" id="RU003357"/>
    </source>
</evidence>
<feature type="domain" description="TonB-dependent receptor-like beta-barrel" evidence="13">
    <location>
        <begin position="234"/>
        <end position="682"/>
    </location>
</feature>
<dbReference type="CDD" id="cd01347">
    <property type="entry name" value="ligand_gated_channel"/>
    <property type="match status" value="1"/>
</dbReference>
<dbReference type="NCBIfam" id="TIGR01783">
    <property type="entry name" value="TonB-siderophor"/>
    <property type="match status" value="1"/>
</dbReference>
<gene>
    <name evidence="15" type="ORF">DEO45_14405</name>
</gene>
<evidence type="ECO:0000256" key="8">
    <source>
        <dbReference type="ARBA" id="ARBA00023170"/>
    </source>
</evidence>
<accession>A0A368KCJ9</accession>
<evidence type="ECO:0000256" key="1">
    <source>
        <dbReference type="ARBA" id="ARBA00004571"/>
    </source>
</evidence>
<feature type="domain" description="TonB-dependent receptor plug" evidence="14">
    <location>
        <begin position="65"/>
        <end position="161"/>
    </location>
</feature>
<dbReference type="Pfam" id="PF07715">
    <property type="entry name" value="Plug"/>
    <property type="match status" value="1"/>
</dbReference>
<name>A0A368KCJ9_9GAMM</name>
<dbReference type="InterPro" id="IPR039426">
    <property type="entry name" value="TonB-dep_rcpt-like"/>
</dbReference>
<dbReference type="AlphaFoldDB" id="A0A368KCJ9"/>
<dbReference type="OrthoDB" id="9790771at2"/>
<evidence type="ECO:0000256" key="12">
    <source>
        <dbReference type="SAM" id="SignalP"/>
    </source>
</evidence>
<dbReference type="Proteomes" id="UP000252387">
    <property type="component" value="Unassembled WGS sequence"/>
</dbReference>
<dbReference type="PANTHER" id="PTHR32552:SF83">
    <property type="entry name" value="BLR3904 PROTEIN"/>
    <property type="match status" value="1"/>
</dbReference>
<dbReference type="InterPro" id="IPR012910">
    <property type="entry name" value="Plug_dom"/>
</dbReference>
<evidence type="ECO:0000256" key="7">
    <source>
        <dbReference type="ARBA" id="ARBA00023136"/>
    </source>
</evidence>
<evidence type="ECO:0000313" key="16">
    <source>
        <dbReference type="Proteomes" id="UP000252387"/>
    </source>
</evidence>
<evidence type="ECO:0000313" key="15">
    <source>
        <dbReference type="EMBL" id="RCS28888.1"/>
    </source>
</evidence>
<dbReference type="Pfam" id="PF00593">
    <property type="entry name" value="TonB_dep_Rec_b-barrel"/>
    <property type="match status" value="1"/>
</dbReference>
<comment type="similarity">
    <text evidence="2 10 11">Belongs to the TonB-dependent receptor family.</text>
</comment>
<evidence type="ECO:0000256" key="6">
    <source>
        <dbReference type="ARBA" id="ARBA00023077"/>
    </source>
</evidence>
<dbReference type="GO" id="GO:0015891">
    <property type="term" value="P:siderophore transport"/>
    <property type="evidence" value="ECO:0007669"/>
    <property type="project" value="InterPro"/>
</dbReference>
<keyword evidence="7 10" id="KW-0472">Membrane</keyword>
<evidence type="ECO:0000256" key="4">
    <source>
        <dbReference type="ARBA" id="ARBA00022452"/>
    </source>
</evidence>
<comment type="subcellular location">
    <subcellularLocation>
        <location evidence="1 10">Cell outer membrane</location>
        <topology evidence="1 10">Multi-pass membrane protein</topology>
    </subcellularLocation>
</comment>
<evidence type="ECO:0000259" key="14">
    <source>
        <dbReference type="Pfam" id="PF07715"/>
    </source>
</evidence>
<keyword evidence="12" id="KW-0732">Signal</keyword>
<reference evidence="15 16" key="1">
    <citation type="submission" date="2018-05" db="EMBL/GenBank/DDBJ databases">
        <title>Draft genome sequence of Rhodanobacter denitrificans Yn1 isolated from gold copper mine.</title>
        <authorList>
            <person name="Yang N."/>
            <person name="Mazhar H.S."/>
            <person name="Rensing C."/>
        </authorList>
    </citation>
    <scope>NUCLEOTIDE SEQUENCE [LARGE SCALE GENOMIC DNA]</scope>
    <source>
        <strain evidence="15 16">Yn1</strain>
    </source>
</reference>
<evidence type="ECO:0000256" key="2">
    <source>
        <dbReference type="ARBA" id="ARBA00009810"/>
    </source>
</evidence>
<keyword evidence="16" id="KW-1185">Reference proteome</keyword>
<dbReference type="GO" id="GO:0009279">
    <property type="term" value="C:cell outer membrane"/>
    <property type="evidence" value="ECO:0007669"/>
    <property type="project" value="UniProtKB-SubCell"/>
</dbReference>
<dbReference type="InterPro" id="IPR000531">
    <property type="entry name" value="Beta-barrel_TonB"/>
</dbReference>
<keyword evidence="6 11" id="KW-0798">TonB box</keyword>
<organism evidence="15 16">
    <name type="scientific">Rhodanobacter denitrificans</name>
    <dbReference type="NCBI Taxonomy" id="666685"/>
    <lineage>
        <taxon>Bacteria</taxon>
        <taxon>Pseudomonadati</taxon>
        <taxon>Pseudomonadota</taxon>
        <taxon>Gammaproteobacteria</taxon>
        <taxon>Lysobacterales</taxon>
        <taxon>Rhodanobacteraceae</taxon>
        <taxon>Rhodanobacter</taxon>
    </lineage>
</organism>
<dbReference type="GO" id="GO:0038023">
    <property type="term" value="F:signaling receptor activity"/>
    <property type="evidence" value="ECO:0007669"/>
    <property type="project" value="InterPro"/>
</dbReference>
<keyword evidence="3 10" id="KW-0813">Transport</keyword>
<evidence type="ECO:0000256" key="5">
    <source>
        <dbReference type="ARBA" id="ARBA00022692"/>
    </source>
</evidence>
<evidence type="ECO:0000256" key="10">
    <source>
        <dbReference type="PROSITE-ProRule" id="PRU01360"/>
    </source>
</evidence>
<dbReference type="InterPro" id="IPR037066">
    <property type="entry name" value="Plug_dom_sf"/>
</dbReference>
<keyword evidence="4 10" id="KW-1134">Transmembrane beta strand</keyword>
<evidence type="ECO:0000256" key="3">
    <source>
        <dbReference type="ARBA" id="ARBA00022448"/>
    </source>
</evidence>
<feature type="chain" id="PRO_5016875649" evidence="12">
    <location>
        <begin position="26"/>
        <end position="713"/>
    </location>
</feature>
<dbReference type="EMBL" id="QFWQ01000009">
    <property type="protein sequence ID" value="RCS28888.1"/>
    <property type="molecule type" value="Genomic_DNA"/>
</dbReference>
<dbReference type="SUPFAM" id="SSF56935">
    <property type="entry name" value="Porins"/>
    <property type="match status" value="1"/>
</dbReference>
<dbReference type="RefSeq" id="WP_114344983.1">
    <property type="nucleotide sequence ID" value="NZ_QFWQ01000009.1"/>
</dbReference>
<dbReference type="InterPro" id="IPR010105">
    <property type="entry name" value="TonB_sidphr_rcpt"/>
</dbReference>
<evidence type="ECO:0000256" key="9">
    <source>
        <dbReference type="ARBA" id="ARBA00023237"/>
    </source>
</evidence>
<keyword evidence="9 10" id="KW-0998">Cell outer membrane</keyword>
<dbReference type="Gene3D" id="2.40.170.20">
    <property type="entry name" value="TonB-dependent receptor, beta-barrel domain"/>
    <property type="match status" value="1"/>
</dbReference>
<sequence>MSNPNPLAAALAVALLLALVPPVVAGSAPDPEQATNLKAVNVRAASVDGYAVAGMDTATRTRSLLRDIPQSITVVSGDLIRDLAMTSMANAVRYMPGVGMGQGEGHRDAPILRGNGSTADLFIDGMRDDVQYFRDLYNIERVEALKGPNAMIFGRGGSGGVLNRISKMADGQQHREMSLQLGEQQRRRITADFGEPIGESAAFRVTGLYEDSGSYRDGVTLKRYGINPTLALRAGERTQVTLGYEHFRDERVTDRGVPSYRGLPLPTAASTFFGDPRQSPTWVTVDAFNALVDHDFGNGLDLRNRTRYADYDKFYQNVFPGAVNAAGTQVSISAYSNATRRRNLFNQTDLTYELVTGTVHHTLLGGAELGRQSTDNFRRTGYFGGPGFAATSVKVPVSDPRYTLPVDFRQSATDPSNHGIAKVTALYLQDQIDFSPQWQAVLGLRYDRFTVDFHDNRSGQDFSSTDNLVSPRAGLVYKPVEPLSLYASYSIAHQPRAGEQLTSLTLGNRTLEPERFTNRELGAKWDVSPALALTAAVYRLDRSNVAVTNPAWDPATNPGVPQSLLVDGQRVKGVELGFSGRLTSAWSVMGGYAWQEGEITRPLSPSLPAGTRLAQLPKHSASLWNRYDFNPMWGAGIGAIHQGSVFASTSNQVTLKSYTRYDAAVFLTLSPQLRLQLNVENLFDKRYFVSAHNDNNITPGSPRAFYLGVNVRL</sequence>